<feature type="compositionally biased region" description="Acidic residues" evidence="5">
    <location>
        <begin position="461"/>
        <end position="477"/>
    </location>
</feature>
<evidence type="ECO:0000256" key="3">
    <source>
        <dbReference type="ARBA" id="ARBA00023157"/>
    </source>
</evidence>
<dbReference type="Pfam" id="PF07974">
    <property type="entry name" value="EGF_2"/>
    <property type="match status" value="1"/>
</dbReference>
<evidence type="ECO:0000256" key="2">
    <source>
        <dbReference type="ARBA" id="ARBA00022737"/>
    </source>
</evidence>
<dbReference type="InterPro" id="IPR013111">
    <property type="entry name" value="EGF_extracell"/>
</dbReference>
<feature type="disulfide bond" evidence="4">
    <location>
        <begin position="412"/>
        <end position="421"/>
    </location>
</feature>
<dbReference type="PROSITE" id="PS01186">
    <property type="entry name" value="EGF_2"/>
    <property type="match status" value="3"/>
</dbReference>
<keyword evidence="9" id="KW-1185">Reference proteome</keyword>
<dbReference type="Pfam" id="PF23106">
    <property type="entry name" value="EGF_Teneurin"/>
    <property type="match status" value="1"/>
</dbReference>
<feature type="domain" description="EGF-like" evidence="7">
    <location>
        <begin position="355"/>
        <end position="387"/>
    </location>
</feature>
<dbReference type="Pfam" id="PF01344">
    <property type="entry name" value="Kelch_1"/>
    <property type="match status" value="1"/>
</dbReference>
<keyword evidence="6" id="KW-1133">Transmembrane helix</keyword>
<dbReference type="SMART" id="SM00181">
    <property type="entry name" value="EGF"/>
    <property type="match status" value="5"/>
</dbReference>
<evidence type="ECO:0000256" key="1">
    <source>
        <dbReference type="ARBA" id="ARBA00022441"/>
    </source>
</evidence>
<evidence type="ECO:0000313" key="8">
    <source>
        <dbReference type="EMBL" id="CAG9321749.1"/>
    </source>
</evidence>
<comment type="caution">
    <text evidence="8">The sequence shown here is derived from an EMBL/GenBank/DDBJ whole genome shotgun (WGS) entry which is preliminary data.</text>
</comment>
<feature type="disulfide bond" evidence="4">
    <location>
        <begin position="377"/>
        <end position="386"/>
    </location>
</feature>
<name>A0AAU9JJ58_9CILI</name>
<dbReference type="PANTHER" id="PTHR46093">
    <property type="entry name" value="ACYL-COA-BINDING DOMAIN-CONTAINING PROTEIN 5"/>
    <property type="match status" value="1"/>
</dbReference>
<feature type="disulfide bond" evidence="4">
    <location>
        <begin position="359"/>
        <end position="369"/>
    </location>
</feature>
<dbReference type="PROSITE" id="PS00022">
    <property type="entry name" value="EGF_1"/>
    <property type="match status" value="4"/>
</dbReference>
<feature type="region of interest" description="Disordered" evidence="5">
    <location>
        <begin position="456"/>
        <end position="494"/>
    </location>
</feature>
<dbReference type="Proteomes" id="UP001162131">
    <property type="component" value="Unassembled WGS sequence"/>
</dbReference>
<keyword evidence="1" id="KW-0880">Kelch repeat</keyword>
<dbReference type="Gene3D" id="2.10.25.10">
    <property type="entry name" value="Laminin"/>
    <property type="match status" value="2"/>
</dbReference>
<dbReference type="PROSITE" id="PS50026">
    <property type="entry name" value="EGF_3"/>
    <property type="match status" value="2"/>
</dbReference>
<dbReference type="InterPro" id="IPR000742">
    <property type="entry name" value="EGF"/>
</dbReference>
<gene>
    <name evidence="8" type="ORF">BSTOLATCC_MIC29660</name>
</gene>
<feature type="transmembrane region" description="Helical" evidence="6">
    <location>
        <begin position="566"/>
        <end position="592"/>
    </location>
</feature>
<keyword evidence="2" id="KW-0677">Repeat</keyword>
<dbReference type="AlphaFoldDB" id="A0AAU9JJ58"/>
<dbReference type="PANTHER" id="PTHR46093:SF18">
    <property type="entry name" value="FIBRONECTIN TYPE-III DOMAIN-CONTAINING PROTEIN"/>
    <property type="match status" value="1"/>
</dbReference>
<proteinExistence type="predicted"/>
<dbReference type="EMBL" id="CAJZBQ010000029">
    <property type="protein sequence ID" value="CAG9321749.1"/>
    <property type="molecule type" value="Genomic_DNA"/>
</dbReference>
<comment type="caution">
    <text evidence="4">Lacks conserved residue(s) required for the propagation of feature annotation.</text>
</comment>
<dbReference type="Pfam" id="PF24681">
    <property type="entry name" value="Kelch_KLHDC2_KLHL20_DRC7"/>
    <property type="match status" value="1"/>
</dbReference>
<dbReference type="Gene3D" id="2.60.120.260">
    <property type="entry name" value="Galactose-binding domain-like"/>
    <property type="match status" value="1"/>
</dbReference>
<keyword evidence="4" id="KW-0245">EGF-like domain</keyword>
<dbReference type="Gene3D" id="2.120.10.80">
    <property type="entry name" value="Kelch-type beta propeller"/>
    <property type="match status" value="2"/>
</dbReference>
<dbReference type="InterPro" id="IPR015915">
    <property type="entry name" value="Kelch-typ_b-propeller"/>
</dbReference>
<keyword evidence="6" id="KW-0472">Membrane</keyword>
<dbReference type="SMART" id="SM00612">
    <property type="entry name" value="Kelch"/>
    <property type="match status" value="3"/>
</dbReference>
<evidence type="ECO:0000256" key="5">
    <source>
        <dbReference type="SAM" id="MobiDB-lite"/>
    </source>
</evidence>
<evidence type="ECO:0000313" key="9">
    <source>
        <dbReference type="Proteomes" id="UP001162131"/>
    </source>
</evidence>
<accession>A0AAU9JJ58</accession>
<keyword evidence="3 4" id="KW-1015">Disulfide bond</keyword>
<organism evidence="8 9">
    <name type="scientific">Blepharisma stoltei</name>
    <dbReference type="NCBI Taxonomy" id="1481888"/>
    <lineage>
        <taxon>Eukaryota</taxon>
        <taxon>Sar</taxon>
        <taxon>Alveolata</taxon>
        <taxon>Ciliophora</taxon>
        <taxon>Postciliodesmatophora</taxon>
        <taxon>Heterotrichea</taxon>
        <taxon>Heterotrichida</taxon>
        <taxon>Blepharismidae</taxon>
        <taxon>Blepharisma</taxon>
    </lineage>
</organism>
<evidence type="ECO:0000256" key="4">
    <source>
        <dbReference type="PROSITE-ProRule" id="PRU00076"/>
    </source>
</evidence>
<reference evidence="8" key="1">
    <citation type="submission" date="2021-09" db="EMBL/GenBank/DDBJ databases">
        <authorList>
            <consortium name="AG Swart"/>
            <person name="Singh M."/>
            <person name="Singh A."/>
            <person name="Seah K."/>
            <person name="Emmerich C."/>
        </authorList>
    </citation>
    <scope>NUCLEOTIDE SEQUENCE</scope>
    <source>
        <strain evidence="8">ATCC30299</strain>
    </source>
</reference>
<dbReference type="InterPro" id="IPR006652">
    <property type="entry name" value="Kelch_1"/>
</dbReference>
<keyword evidence="6" id="KW-0812">Transmembrane</keyword>
<sequence length="606" mass="66849">MLIFLLIVSVWARSYPLYTWVQITHMEGLVPLPRGGHTMSTIGRVLYIFGGCDVTMQCFNDLHSFNTETFTWSRLNSTGDRPSKRGGHSAVVLGTRIIIFGGSSQSLDYNDLYEYDAVNDHWKNLLPEGERPSGRTNHAAGVDADGNMIVFGGYNSRGYLNDVWLYSPSNNVWITYQTSGDAPTPRELLSMNIVLKQAYTFGGFHEGGVSSEMYMLDAELMVWQQLKDDGYIPEPREGHAAVRIGDFLFLIGGCDYGLTTCYNDVYVLDLLTLWWTKLEHKEFTPQPALKERHAAANVGENIYVFGGCYLGNHCFNDLMLINTGLECLNDCNDNGVCRGDICLCDKGYMGNECEIKPKCYANCLYRGLCTSSAKCDCYPGYKGAICEYESNCPNNCTSILNGVCQPNGECLCNLGYSGPSCTCDCVNGVCHDGGCICEAGWRGSICNIKIEEESQSVSEESQSDTQEETNSTEEASEAQDNSTESSNDENSTETSSGVFIQKLLVSNPSNNSPVFTQMSIKSEIPLSSECGNDCNGNGKCINQECYCNSGWTGNLCNTKISSKEGYPMIIASMLTFGFIIAGAIIGFCYFGWKKIVREPEEFNLIN</sequence>
<dbReference type="SUPFAM" id="SSF117281">
    <property type="entry name" value="Kelch motif"/>
    <property type="match status" value="2"/>
</dbReference>
<feature type="domain" description="EGF-like" evidence="7">
    <location>
        <begin position="388"/>
        <end position="422"/>
    </location>
</feature>
<evidence type="ECO:0000259" key="7">
    <source>
        <dbReference type="PROSITE" id="PS50026"/>
    </source>
</evidence>
<evidence type="ECO:0000256" key="6">
    <source>
        <dbReference type="SAM" id="Phobius"/>
    </source>
</evidence>
<protein>
    <recommendedName>
        <fullName evidence="7">EGF-like domain-containing protein</fullName>
    </recommendedName>
</protein>